<evidence type="ECO:0000256" key="4">
    <source>
        <dbReference type="ARBA" id="ARBA00023136"/>
    </source>
</evidence>
<feature type="transmembrane region" description="Helical" evidence="5">
    <location>
        <begin position="38"/>
        <end position="57"/>
    </location>
</feature>
<dbReference type="GO" id="GO:0043953">
    <property type="term" value="P:protein transport by the Tat complex"/>
    <property type="evidence" value="ECO:0007669"/>
    <property type="project" value="TreeGrafter"/>
</dbReference>
<comment type="subcellular location">
    <subcellularLocation>
        <location evidence="1">Membrane</location>
        <topology evidence="1">Multi-pass membrane protein</topology>
    </subcellularLocation>
</comment>
<dbReference type="EMBL" id="DUAV01000021">
    <property type="protein sequence ID" value="HIG63342.1"/>
    <property type="molecule type" value="Genomic_DNA"/>
</dbReference>
<dbReference type="GO" id="GO:0065002">
    <property type="term" value="P:intracellular protein transmembrane transport"/>
    <property type="evidence" value="ECO:0007669"/>
    <property type="project" value="TreeGrafter"/>
</dbReference>
<keyword evidence="4 5" id="KW-0472">Membrane</keyword>
<accession>A0A7C7ZD54</accession>
<dbReference type="PRINTS" id="PR01840">
    <property type="entry name" value="TATCFAMILY"/>
</dbReference>
<evidence type="ECO:0000256" key="2">
    <source>
        <dbReference type="ARBA" id="ARBA00022692"/>
    </source>
</evidence>
<protein>
    <submittedName>
        <fullName evidence="6">Preprotein translocase subunit TatC</fullName>
    </submittedName>
</protein>
<evidence type="ECO:0000256" key="1">
    <source>
        <dbReference type="ARBA" id="ARBA00004141"/>
    </source>
</evidence>
<dbReference type="PANTHER" id="PTHR30371:SF0">
    <property type="entry name" value="SEC-INDEPENDENT PROTEIN TRANSLOCASE PROTEIN TATC, CHLOROPLASTIC-RELATED"/>
    <property type="match status" value="1"/>
</dbReference>
<dbReference type="InterPro" id="IPR002033">
    <property type="entry name" value="TatC"/>
</dbReference>
<name>A0A7C7ZD54_9ARCH</name>
<comment type="caution">
    <text evidence="6">The sequence shown here is derived from an EMBL/GenBank/DDBJ whole genome shotgun (WGS) entry which is preliminary data.</text>
</comment>
<proteinExistence type="predicted"/>
<evidence type="ECO:0000256" key="5">
    <source>
        <dbReference type="SAM" id="Phobius"/>
    </source>
</evidence>
<organism evidence="6 7">
    <name type="scientific">Marine Group III euryarchaeote</name>
    <dbReference type="NCBI Taxonomy" id="2173149"/>
    <lineage>
        <taxon>Archaea</taxon>
        <taxon>Methanobacteriati</taxon>
        <taxon>Thermoplasmatota</taxon>
        <taxon>Thermoplasmata</taxon>
        <taxon>Candidatus Thermoprofundales</taxon>
    </lineage>
</organism>
<keyword evidence="2 5" id="KW-0812">Transmembrane</keyword>
<feature type="transmembrane region" description="Helical" evidence="5">
    <location>
        <begin position="205"/>
        <end position="221"/>
    </location>
</feature>
<evidence type="ECO:0000313" key="7">
    <source>
        <dbReference type="Proteomes" id="UP000589516"/>
    </source>
</evidence>
<feature type="transmembrane region" description="Helical" evidence="5">
    <location>
        <begin position="85"/>
        <end position="106"/>
    </location>
</feature>
<dbReference type="Pfam" id="PF00902">
    <property type="entry name" value="TatC"/>
    <property type="match status" value="1"/>
</dbReference>
<reference evidence="7" key="1">
    <citation type="journal article" date="2019" name="bioRxiv">
        <title>Genome diversification in globally distributed novel marine Proteobacteria is linked to environmental adaptation.</title>
        <authorList>
            <person name="Zhou Z."/>
            <person name="Tran P.Q."/>
            <person name="Kieft K."/>
            <person name="Anantharaman K."/>
        </authorList>
    </citation>
    <scope>NUCLEOTIDE SEQUENCE [LARGE SCALE GENOMIC DNA]</scope>
</reference>
<gene>
    <name evidence="6" type="ORF">EYQ16_02345</name>
</gene>
<dbReference type="GO" id="GO:0009977">
    <property type="term" value="F:proton motive force dependent protein transmembrane transporter activity"/>
    <property type="evidence" value="ECO:0007669"/>
    <property type="project" value="TreeGrafter"/>
</dbReference>
<dbReference type="AlphaFoldDB" id="A0A7C7ZD54"/>
<dbReference type="Proteomes" id="UP000589516">
    <property type="component" value="Unassembled WGS sequence"/>
</dbReference>
<dbReference type="GO" id="GO:0033281">
    <property type="term" value="C:TAT protein transport complex"/>
    <property type="evidence" value="ECO:0007669"/>
    <property type="project" value="TreeGrafter"/>
</dbReference>
<feature type="transmembrane region" description="Helical" evidence="5">
    <location>
        <begin position="118"/>
        <end position="140"/>
    </location>
</feature>
<dbReference type="PANTHER" id="PTHR30371">
    <property type="entry name" value="SEC-INDEPENDENT PROTEIN TRANSLOCASE PROTEIN TATC"/>
    <property type="match status" value="1"/>
</dbReference>
<evidence type="ECO:0000256" key="3">
    <source>
        <dbReference type="ARBA" id="ARBA00022989"/>
    </source>
</evidence>
<feature type="transmembrane region" description="Helical" evidence="5">
    <location>
        <begin position="168"/>
        <end position="193"/>
    </location>
</feature>
<keyword evidence="3 5" id="KW-1133">Transmembrane helix</keyword>
<sequence>MITVSGASAKLRAGWPLVDRDTWTAAAGSVQRHTALHLLLAGALFLGAFELAPALLAELRDRLLPQDATLVYLAPAEYLLLRFRLAGYAALCGLALTAGIDAWVALRSRLAAGSPGVARVTAVLLTALALFAAGIAYAQLLMLPLVLEYLHGDAAAAGFASTYSLSTFYSFVLLLTVTLGVAFELPLAVLLVLRLELATVAQLAHYRRHLAVGFFVLAALITPPDVISQFLLAVPLLLLFELSLLAGRISGKG</sequence>
<evidence type="ECO:0000313" key="6">
    <source>
        <dbReference type="EMBL" id="HIG63342.1"/>
    </source>
</evidence>